<dbReference type="GO" id="GO:0030145">
    <property type="term" value="F:manganese ion binding"/>
    <property type="evidence" value="ECO:0007669"/>
    <property type="project" value="UniProtKB-UniRule"/>
</dbReference>
<reference evidence="11 12" key="1">
    <citation type="journal article" date="2011" name="Front. Microbiol.">
        <title>Genomic signatures of strain selection and enhancement in Bacillus atrophaeus var. globigii, a historical biowarfare simulant.</title>
        <authorList>
            <person name="Gibbons H.S."/>
            <person name="Broomall S.M."/>
            <person name="McNew L.A."/>
            <person name="Daligault H."/>
            <person name="Chapman C."/>
            <person name="Bruce D."/>
            <person name="Karavis M."/>
            <person name="Krepps M."/>
            <person name="McGregor P.A."/>
            <person name="Hong C."/>
            <person name="Park K.H."/>
            <person name="Akmal A."/>
            <person name="Feldman A."/>
            <person name="Lin J.S."/>
            <person name="Chang W.E."/>
            <person name="Higgs B.W."/>
            <person name="Demirev P."/>
            <person name="Lindquist J."/>
            <person name="Liem A."/>
            <person name="Fochler E."/>
            <person name="Read T.D."/>
            <person name="Tapia R."/>
            <person name="Johnson S."/>
            <person name="Bishop-Lilly K.A."/>
            <person name="Detter C."/>
            <person name="Han C."/>
            <person name="Sozhamannan S."/>
            <person name="Rosenzweig C.N."/>
            <person name="Skowronski E.W."/>
        </authorList>
    </citation>
    <scope>NUCLEOTIDE SEQUENCE [LARGE SCALE GENOMIC DNA]</scope>
    <source>
        <strain evidence="11 12">AK5</strain>
    </source>
</reference>
<dbReference type="Gene3D" id="3.40.630.10">
    <property type="entry name" value="Zn peptidases"/>
    <property type="match status" value="1"/>
</dbReference>
<dbReference type="GO" id="GO:0006508">
    <property type="term" value="P:proteolysis"/>
    <property type="evidence" value="ECO:0007669"/>
    <property type="project" value="UniProtKB-KW"/>
</dbReference>
<keyword evidence="8" id="KW-0963">Cytoplasm</keyword>
<accession>A0A432VVQ7</accession>
<evidence type="ECO:0000259" key="10">
    <source>
        <dbReference type="PROSITE" id="PS00631"/>
    </source>
</evidence>
<evidence type="ECO:0000256" key="4">
    <source>
        <dbReference type="ARBA" id="ARBA00022438"/>
    </source>
</evidence>
<evidence type="ECO:0000256" key="2">
    <source>
        <dbReference type="ARBA" id="ARBA00000967"/>
    </source>
</evidence>
<dbReference type="InterPro" id="IPR043472">
    <property type="entry name" value="Macro_dom-like"/>
</dbReference>
<dbReference type="GO" id="GO:0070006">
    <property type="term" value="F:metalloaminopeptidase activity"/>
    <property type="evidence" value="ECO:0007669"/>
    <property type="project" value="InterPro"/>
</dbReference>
<feature type="binding site" evidence="8">
    <location>
        <position position="370"/>
    </location>
    <ligand>
        <name>Mn(2+)</name>
        <dbReference type="ChEBI" id="CHEBI:29035"/>
        <label>1</label>
    </ligand>
</feature>
<evidence type="ECO:0000256" key="3">
    <source>
        <dbReference type="ARBA" id="ARBA00009528"/>
    </source>
</evidence>
<keyword evidence="5 8" id="KW-0645">Protease</keyword>
<evidence type="ECO:0000313" key="11">
    <source>
        <dbReference type="EMBL" id="RUO20662.1"/>
    </source>
</evidence>
<dbReference type="Proteomes" id="UP000288212">
    <property type="component" value="Unassembled WGS sequence"/>
</dbReference>
<evidence type="ECO:0000313" key="12">
    <source>
        <dbReference type="Proteomes" id="UP000288212"/>
    </source>
</evidence>
<evidence type="ECO:0000256" key="7">
    <source>
        <dbReference type="ARBA" id="ARBA00023211"/>
    </source>
</evidence>
<keyword evidence="12" id="KW-1185">Reference proteome</keyword>
<dbReference type="InterPro" id="IPR011356">
    <property type="entry name" value="Leucine_aapep/pepB"/>
</dbReference>
<dbReference type="SUPFAM" id="SSF53187">
    <property type="entry name" value="Zn-dependent exopeptidases"/>
    <property type="match status" value="1"/>
</dbReference>
<keyword evidence="7 8" id="KW-0464">Manganese</keyword>
<feature type="binding site" evidence="8">
    <location>
        <position position="370"/>
    </location>
    <ligand>
        <name>Mn(2+)</name>
        <dbReference type="ChEBI" id="CHEBI:29035"/>
        <label>2</label>
    </ligand>
</feature>
<sequence>MKLMRGFVAVVSMMMLPLAASAEYLNTTFTFSNQSANADTRVLLLPEFEGDVAAQGWATSLSADTVHQLNRAIQAQEFTGKAKQQLDIIAPVGLDEVRLVLVGVGQADSLTRTTAEEIGAALSVYLNRVKADSVLVDTRAINSATENARITAAVAHGVDLRNYRFDRFKSEPAARPAQNVHWQVVTNSDAEQQYAAKRALAEGVFLARELTNLPGSDGYPARFAEIARQQLEPLGVEVTILGPEQVKELGMGSLYSVSQGSQHKAHLLVMHWKGSDDQPIAFVGKGNTFDTGGYNLKTAAASILAMQTDKAGGAAVVGAVKALAGERAAINVVGVVPLSQNAISGEATLPGDVVTAGDGTTIEVANTDAEGRLILADGIWYAREFFNPRAIADIATLTGAKVGALGTEYSAIFSNHDDIIETLRVAGENTQELVWQLPLEPYRNVVTSRIADMKNTGSPGAQAGAIFLQHFAGDTPWVHIDMAGNAMIQSGSGIHPEGATGYGVRLLAEWAKIYSAQ</sequence>
<dbReference type="CDD" id="cd00433">
    <property type="entry name" value="Peptidase_M17"/>
    <property type="match status" value="1"/>
</dbReference>
<dbReference type="EC" id="3.4.11.10" evidence="8"/>
<comment type="function">
    <text evidence="8">Presumably involved in the processing and regular turnover of intracellular proteins. Catalyzes the removal of unsubstituted N-terminal amino acids from various peptides.</text>
</comment>
<comment type="catalytic activity">
    <reaction evidence="2 8">
        <text>Release of an N-terminal amino acid, preferentially leucine, but not glutamic or aspartic acids.</text>
        <dbReference type="EC" id="3.4.11.10"/>
    </reaction>
</comment>
<evidence type="ECO:0000256" key="1">
    <source>
        <dbReference type="ARBA" id="ARBA00000135"/>
    </source>
</evidence>
<keyword evidence="6 8" id="KW-0378">Hydrolase</keyword>
<comment type="cofactor">
    <cofactor evidence="8">
        <name>Mn(2+)</name>
        <dbReference type="ChEBI" id="CHEBI:29035"/>
    </cofactor>
    <text evidence="8">Binds 2 manganese ions per subunit.</text>
</comment>
<dbReference type="GO" id="GO:0005737">
    <property type="term" value="C:cytoplasm"/>
    <property type="evidence" value="ECO:0007669"/>
    <property type="project" value="UniProtKB-SubCell"/>
</dbReference>
<dbReference type="PANTHER" id="PTHR11963">
    <property type="entry name" value="LEUCINE AMINOPEPTIDASE-RELATED"/>
    <property type="match status" value="1"/>
</dbReference>
<dbReference type="InterPro" id="IPR008283">
    <property type="entry name" value="Peptidase_M17_N"/>
</dbReference>
<keyword evidence="8" id="KW-0479">Metal-binding</keyword>
<feature type="active site" evidence="8">
    <location>
        <position position="297"/>
    </location>
</feature>
<feature type="active site" evidence="8">
    <location>
        <position position="372"/>
    </location>
</feature>
<dbReference type="Gene3D" id="3.40.220.10">
    <property type="entry name" value="Leucine Aminopeptidase, subunit E, domain 1"/>
    <property type="match status" value="1"/>
</dbReference>
<feature type="binding site" evidence="8">
    <location>
        <position position="285"/>
    </location>
    <ligand>
        <name>Mn(2+)</name>
        <dbReference type="ChEBI" id="CHEBI:29035"/>
        <label>2</label>
    </ligand>
</feature>
<evidence type="ECO:0000256" key="6">
    <source>
        <dbReference type="ARBA" id="ARBA00022801"/>
    </source>
</evidence>
<dbReference type="RefSeq" id="WP_126791788.1">
    <property type="nucleotide sequence ID" value="NZ_PIPI01000002.1"/>
</dbReference>
<comment type="similarity">
    <text evidence="3 8">Belongs to the peptidase M17 family.</text>
</comment>
<feature type="binding site" evidence="8">
    <location>
        <position position="309"/>
    </location>
    <ligand>
        <name>Mn(2+)</name>
        <dbReference type="ChEBI" id="CHEBI:29035"/>
        <label>2</label>
    </ligand>
</feature>
<evidence type="ECO:0000256" key="5">
    <source>
        <dbReference type="ARBA" id="ARBA00022670"/>
    </source>
</evidence>
<dbReference type="PROSITE" id="PS00631">
    <property type="entry name" value="CYTOSOL_AP"/>
    <property type="match status" value="1"/>
</dbReference>
<dbReference type="InterPro" id="IPR023042">
    <property type="entry name" value="Peptidase_M17_leu_NH2_pept"/>
</dbReference>
<keyword evidence="4 8" id="KW-0031">Aminopeptidase</keyword>
<dbReference type="SUPFAM" id="SSF52949">
    <property type="entry name" value="Macro domain-like"/>
    <property type="match status" value="1"/>
</dbReference>
<feature type="chain" id="PRO_5019506537" description="Probable cytosol aminopeptidase" evidence="9">
    <location>
        <begin position="23"/>
        <end position="517"/>
    </location>
</feature>
<dbReference type="PRINTS" id="PR00481">
    <property type="entry name" value="LAMNOPPTDASE"/>
</dbReference>
<feature type="binding site" evidence="8">
    <location>
        <position position="290"/>
    </location>
    <ligand>
        <name>Mn(2+)</name>
        <dbReference type="ChEBI" id="CHEBI:29035"/>
        <label>2</label>
    </ligand>
</feature>
<feature type="signal peptide" evidence="9">
    <location>
        <begin position="1"/>
        <end position="22"/>
    </location>
</feature>
<feature type="domain" description="Cytosol aminopeptidase" evidence="10">
    <location>
        <begin position="366"/>
        <end position="373"/>
    </location>
</feature>
<dbReference type="EMBL" id="PIPI01000002">
    <property type="protein sequence ID" value="RUO20662.1"/>
    <property type="molecule type" value="Genomic_DNA"/>
</dbReference>
<feature type="binding site" evidence="8">
    <location>
        <position position="368"/>
    </location>
    <ligand>
        <name>Mn(2+)</name>
        <dbReference type="ChEBI" id="CHEBI:29035"/>
        <label>1</label>
    </ligand>
</feature>
<comment type="catalytic activity">
    <reaction evidence="1 8">
        <text>Release of an N-terminal amino acid, Xaa-|-Yaa-, in which Xaa is preferably Leu, but may be other amino acids including Pro although not Arg or Lys, and Yaa may be Pro. Amino acid amides and methyl esters are also readily hydrolyzed, but rates on arylamides are exceedingly low.</text>
        <dbReference type="EC" id="3.4.11.1"/>
    </reaction>
</comment>
<dbReference type="InterPro" id="IPR000819">
    <property type="entry name" value="Peptidase_M17_C"/>
</dbReference>
<dbReference type="OrthoDB" id="9809354at2"/>
<keyword evidence="9" id="KW-0732">Signal</keyword>
<comment type="subcellular location">
    <subcellularLocation>
        <location evidence="8">Cytoplasm</location>
    </subcellularLocation>
</comment>
<gene>
    <name evidence="8" type="primary">pepA</name>
    <name evidence="11" type="ORF">CWE06_04965</name>
</gene>
<dbReference type="AlphaFoldDB" id="A0A432VVQ7"/>
<comment type="caution">
    <text evidence="11">The sequence shown here is derived from an EMBL/GenBank/DDBJ whole genome shotgun (WGS) entry which is preliminary data.</text>
</comment>
<feature type="binding site" evidence="8">
    <location>
        <position position="290"/>
    </location>
    <ligand>
        <name>Mn(2+)</name>
        <dbReference type="ChEBI" id="CHEBI:29035"/>
        <label>1</label>
    </ligand>
</feature>
<dbReference type="PANTHER" id="PTHR11963:SF23">
    <property type="entry name" value="CYTOSOL AMINOPEPTIDASE"/>
    <property type="match status" value="1"/>
</dbReference>
<dbReference type="Pfam" id="PF00883">
    <property type="entry name" value="Peptidase_M17"/>
    <property type="match status" value="1"/>
</dbReference>
<evidence type="ECO:0000256" key="9">
    <source>
        <dbReference type="SAM" id="SignalP"/>
    </source>
</evidence>
<organism evidence="11 12">
    <name type="scientific">Aliidiomarina haloalkalitolerans</name>
    <dbReference type="NCBI Taxonomy" id="859059"/>
    <lineage>
        <taxon>Bacteria</taxon>
        <taxon>Pseudomonadati</taxon>
        <taxon>Pseudomonadota</taxon>
        <taxon>Gammaproteobacteria</taxon>
        <taxon>Alteromonadales</taxon>
        <taxon>Idiomarinaceae</taxon>
        <taxon>Aliidiomarina</taxon>
    </lineage>
</organism>
<dbReference type="Pfam" id="PF02789">
    <property type="entry name" value="Peptidase_M17_N"/>
    <property type="match status" value="1"/>
</dbReference>
<dbReference type="EC" id="3.4.11.1" evidence="8"/>
<dbReference type="HAMAP" id="MF_00181">
    <property type="entry name" value="Cytosol_peptidase_M17"/>
    <property type="match status" value="1"/>
</dbReference>
<evidence type="ECO:0000256" key="8">
    <source>
        <dbReference type="HAMAP-Rule" id="MF_00181"/>
    </source>
</evidence>
<protein>
    <recommendedName>
        <fullName evidence="8">Probable cytosol aminopeptidase</fullName>
        <ecNumber evidence="8">3.4.11.1</ecNumber>
    </recommendedName>
    <alternativeName>
        <fullName evidence="8">Leucine aminopeptidase</fullName>
        <shortName evidence="8">LAP</shortName>
        <ecNumber evidence="8">3.4.11.10</ecNumber>
    </alternativeName>
    <alternativeName>
        <fullName evidence="8">Leucyl aminopeptidase</fullName>
    </alternativeName>
</protein>
<proteinExistence type="inferred from homology"/>
<name>A0A432VVQ7_9GAMM</name>